<dbReference type="PANTHER" id="PTHR30473">
    <property type="entry name" value="PROTEIN PHOH"/>
    <property type="match status" value="1"/>
</dbReference>
<keyword evidence="2" id="KW-0067">ATP-binding</keyword>
<dbReference type="GO" id="GO:0005524">
    <property type="term" value="F:ATP binding"/>
    <property type="evidence" value="ECO:0007669"/>
    <property type="project" value="UniProtKB-KW"/>
</dbReference>
<keyword evidence="1" id="KW-0547">Nucleotide-binding</keyword>
<dbReference type="InterPro" id="IPR003714">
    <property type="entry name" value="PhoH"/>
</dbReference>
<feature type="domain" description="PhoH-like protein" evidence="3">
    <location>
        <begin position="5"/>
        <end position="191"/>
    </location>
</feature>
<feature type="non-terminal residue" evidence="4">
    <location>
        <position position="1"/>
    </location>
</feature>
<gene>
    <name evidence="4" type="ORF">LCGC14_1473310</name>
</gene>
<dbReference type="SUPFAM" id="SSF52540">
    <property type="entry name" value="P-loop containing nucleoside triphosphate hydrolases"/>
    <property type="match status" value="1"/>
</dbReference>
<organism evidence="4">
    <name type="scientific">marine sediment metagenome</name>
    <dbReference type="NCBI Taxonomy" id="412755"/>
    <lineage>
        <taxon>unclassified sequences</taxon>
        <taxon>metagenomes</taxon>
        <taxon>ecological metagenomes</taxon>
    </lineage>
</organism>
<dbReference type="EMBL" id="LAZR01010385">
    <property type="protein sequence ID" value="KKM67215.1"/>
    <property type="molecule type" value="Genomic_DNA"/>
</dbReference>
<accession>A0A0F9LS60</accession>
<dbReference type="AlphaFoldDB" id="A0A0F9LS60"/>
<evidence type="ECO:0000256" key="1">
    <source>
        <dbReference type="ARBA" id="ARBA00022741"/>
    </source>
</evidence>
<evidence type="ECO:0000313" key="4">
    <source>
        <dbReference type="EMBL" id="KKM67215.1"/>
    </source>
</evidence>
<name>A0A0F9LS60_9ZZZZ</name>
<dbReference type="InterPro" id="IPR027417">
    <property type="entry name" value="P-loop_NTPase"/>
</dbReference>
<evidence type="ECO:0000256" key="2">
    <source>
        <dbReference type="ARBA" id="ARBA00022840"/>
    </source>
</evidence>
<proteinExistence type="predicted"/>
<dbReference type="GO" id="GO:0005829">
    <property type="term" value="C:cytosol"/>
    <property type="evidence" value="ECO:0007669"/>
    <property type="project" value="TreeGrafter"/>
</dbReference>
<dbReference type="InterPro" id="IPR051451">
    <property type="entry name" value="PhoH2-like"/>
</dbReference>
<protein>
    <recommendedName>
        <fullName evidence="3">PhoH-like protein domain-containing protein</fullName>
    </recommendedName>
</protein>
<sequence length="200" mass="22497">LFHAFFTNDHICAYGTAGTGKTYLALYLALSEVLNPKTPQNRLIIVRSIVPTRDIGFLPGDLNEKIAVYESPYKDMCADLIGRPSTYNDMKQAGLIQFMPTSYVRGLTWEDAIVVVDECQNMTFHEINSIVTRLGHNSRIIFTGDTNQTDLRPVECGMEKLLEVVGNIQTFEKVEFNHHDIVRSKIVKSWIIATEEVAAA</sequence>
<dbReference type="Pfam" id="PF02562">
    <property type="entry name" value="PhoH"/>
    <property type="match status" value="1"/>
</dbReference>
<comment type="caution">
    <text evidence="4">The sequence shown here is derived from an EMBL/GenBank/DDBJ whole genome shotgun (WGS) entry which is preliminary data.</text>
</comment>
<dbReference type="PANTHER" id="PTHR30473:SF2">
    <property type="entry name" value="PIN DOMAIN-CONTAINING PROTEIN"/>
    <property type="match status" value="1"/>
</dbReference>
<reference evidence="4" key="1">
    <citation type="journal article" date="2015" name="Nature">
        <title>Complex archaea that bridge the gap between prokaryotes and eukaryotes.</title>
        <authorList>
            <person name="Spang A."/>
            <person name="Saw J.H."/>
            <person name="Jorgensen S.L."/>
            <person name="Zaremba-Niedzwiedzka K."/>
            <person name="Martijn J."/>
            <person name="Lind A.E."/>
            <person name="van Eijk R."/>
            <person name="Schleper C."/>
            <person name="Guy L."/>
            <person name="Ettema T.J."/>
        </authorList>
    </citation>
    <scope>NUCLEOTIDE SEQUENCE</scope>
</reference>
<evidence type="ECO:0000259" key="3">
    <source>
        <dbReference type="Pfam" id="PF02562"/>
    </source>
</evidence>
<dbReference type="Gene3D" id="3.40.50.300">
    <property type="entry name" value="P-loop containing nucleotide triphosphate hydrolases"/>
    <property type="match status" value="1"/>
</dbReference>